<dbReference type="SUPFAM" id="SSF51735">
    <property type="entry name" value="NAD(P)-binding Rossmann-fold domains"/>
    <property type="match status" value="1"/>
</dbReference>
<dbReference type="InterPro" id="IPR013154">
    <property type="entry name" value="ADH-like_N"/>
</dbReference>
<dbReference type="OrthoDB" id="9792162at2"/>
<reference evidence="4" key="2">
    <citation type="submission" date="2014-08" db="EMBL/GenBank/DDBJ databases">
        <title>Complete genome of Weissella ceti strain WS74 isolated from diseased rainbow trout in Brazil.</title>
        <authorList>
            <person name="Figueiredo H.C.P."/>
            <person name="Leal C.A.G."/>
            <person name="Pereira F.L."/>
            <person name="Soares S.C."/>
            <person name="Dorella F.A."/>
            <person name="Carvalho A.F."/>
            <person name="Azevedo V.A.C."/>
        </authorList>
    </citation>
    <scope>NUCLEOTIDE SEQUENCE [LARGE SCALE GENOMIC DNA]</scope>
    <source>
        <strain evidence="4">WS74</strain>
    </source>
</reference>
<reference evidence="3 4" key="1">
    <citation type="journal article" date="2014" name="Genome Announc.">
        <title>Complete Genome Sequences of Fish Pathogenic Weissella ceti Strains WS74 and WS105.</title>
        <authorList>
            <person name="Figueiredo H.C."/>
            <person name="Leal C.A."/>
            <person name="Dorella F.A."/>
            <person name="Carvalho A.F."/>
            <person name="Soares S.C."/>
            <person name="Pereira F.L."/>
            <person name="Azevedo V.A."/>
        </authorList>
    </citation>
    <scope>NUCLEOTIDE SEQUENCE [LARGE SCALE GENOMIC DNA]</scope>
    <source>
        <strain evidence="3 4">WS74</strain>
    </source>
</reference>
<dbReference type="Proteomes" id="UP000029079">
    <property type="component" value="Chromosome"/>
</dbReference>
<keyword evidence="4" id="KW-1185">Reference proteome</keyword>
<dbReference type="RefSeq" id="WP_009496199.1">
    <property type="nucleotide sequence ID" value="NZ_CP009223.1"/>
</dbReference>
<dbReference type="EMBL" id="CP009223">
    <property type="protein sequence ID" value="AIM63336.1"/>
    <property type="molecule type" value="Genomic_DNA"/>
</dbReference>
<proteinExistence type="predicted"/>
<dbReference type="InterPro" id="IPR011032">
    <property type="entry name" value="GroES-like_sf"/>
</dbReference>
<feature type="domain" description="Enoyl reductase (ER)" evidence="2">
    <location>
        <begin position="12"/>
        <end position="326"/>
    </location>
</feature>
<evidence type="ECO:0000313" key="3">
    <source>
        <dbReference type="EMBL" id="AIM63336.1"/>
    </source>
</evidence>
<organism evidence="3 4">
    <name type="scientific">Weissella ceti</name>
    <dbReference type="NCBI Taxonomy" id="759620"/>
    <lineage>
        <taxon>Bacteria</taxon>
        <taxon>Bacillati</taxon>
        <taxon>Bacillota</taxon>
        <taxon>Bacilli</taxon>
        <taxon>Lactobacillales</taxon>
        <taxon>Lactobacillaceae</taxon>
        <taxon>Weissella</taxon>
    </lineage>
</organism>
<dbReference type="AlphaFoldDB" id="A0A075U1C0"/>
<dbReference type="GO" id="GO:0016491">
    <property type="term" value="F:oxidoreductase activity"/>
    <property type="evidence" value="ECO:0007669"/>
    <property type="project" value="InterPro"/>
</dbReference>
<evidence type="ECO:0000313" key="4">
    <source>
        <dbReference type="Proteomes" id="UP000029079"/>
    </source>
</evidence>
<sequence length="330" mass="35787">MDMEMIEAQPEGGFKRVVTPIPLLGEHDVLVQVKATGLNPIDGKQRTVIEKPKVLGFDAVGIVAQVGASVQAFQPGDRVFYSGDIARPGSLANYQLVREEIMALAPQNLTDVEAATIPLTFLTAYELLVDKFGLVAREGAATGQTLFIVNGAGAVGRVMTQLAKWMGMQVIATASTVESQNMVRANGADYVVNHYEDYLQELKENGWTDIPYIALLHEPNRHFAKVAELIAPFGHIGMIVAPDGPVDIGLVKNKSVSLDWEFMFVKASNELLMETQGAALALAAELSGADIITPYVGDVFAISDINSIEEVFIYMDNSETYGKAVIRRVD</sequence>
<gene>
    <name evidence="3" type="ORF">WS74_1085</name>
</gene>
<dbReference type="Gene3D" id="3.40.50.720">
    <property type="entry name" value="NAD(P)-binding Rossmann-like Domain"/>
    <property type="match status" value="1"/>
</dbReference>
<accession>A0A075U1C0</accession>
<dbReference type="InterPro" id="IPR036291">
    <property type="entry name" value="NAD(P)-bd_dom_sf"/>
</dbReference>
<evidence type="ECO:0000259" key="2">
    <source>
        <dbReference type="SMART" id="SM00829"/>
    </source>
</evidence>
<protein>
    <submittedName>
        <fullName evidence="3">Zinc-binding alcohol dehydrogenase family protein</fullName>
    </submittedName>
</protein>
<dbReference type="KEGG" id="wce:WS08_1019"/>
<dbReference type="PANTHER" id="PTHR44154">
    <property type="entry name" value="QUINONE OXIDOREDUCTASE"/>
    <property type="match status" value="1"/>
</dbReference>
<keyword evidence="1" id="KW-0521">NADP</keyword>
<dbReference type="PANTHER" id="PTHR44154:SF1">
    <property type="entry name" value="QUINONE OXIDOREDUCTASE"/>
    <property type="match status" value="1"/>
</dbReference>
<dbReference type="STRING" id="759620.WS105_1081"/>
<dbReference type="InterPro" id="IPR020843">
    <property type="entry name" value="ER"/>
</dbReference>
<dbReference type="KEGG" id="wct:WS74_1085"/>
<dbReference type="Pfam" id="PF00107">
    <property type="entry name" value="ADH_zinc_N"/>
    <property type="match status" value="1"/>
</dbReference>
<dbReference type="InterPro" id="IPR051603">
    <property type="entry name" value="Zinc-ADH_QOR/CCCR"/>
</dbReference>
<dbReference type="SMART" id="SM00829">
    <property type="entry name" value="PKS_ER"/>
    <property type="match status" value="1"/>
</dbReference>
<dbReference type="Gene3D" id="3.90.180.10">
    <property type="entry name" value="Medium-chain alcohol dehydrogenases, catalytic domain"/>
    <property type="match status" value="1"/>
</dbReference>
<dbReference type="Pfam" id="PF08240">
    <property type="entry name" value="ADH_N"/>
    <property type="match status" value="1"/>
</dbReference>
<name>A0A075U1C0_9LACO</name>
<evidence type="ECO:0000256" key="1">
    <source>
        <dbReference type="ARBA" id="ARBA00022857"/>
    </source>
</evidence>
<dbReference type="InterPro" id="IPR013149">
    <property type="entry name" value="ADH-like_C"/>
</dbReference>
<dbReference type="SUPFAM" id="SSF50129">
    <property type="entry name" value="GroES-like"/>
    <property type="match status" value="1"/>
</dbReference>